<dbReference type="PANTHER" id="PTHR46401">
    <property type="entry name" value="GLYCOSYLTRANSFERASE WBBK-RELATED"/>
    <property type="match status" value="1"/>
</dbReference>
<protein>
    <submittedName>
        <fullName evidence="2">Glycosyltransferase</fullName>
        <ecNumber evidence="2">2.4.-.-</ecNumber>
    </submittedName>
</protein>
<dbReference type="EC" id="2.4.-.-" evidence="2"/>
<keyword evidence="1 2" id="KW-0808">Transferase</keyword>
<keyword evidence="2" id="KW-0328">Glycosyltransferase</keyword>
<keyword evidence="3" id="KW-1185">Reference proteome</keyword>
<dbReference type="EMBL" id="JAHOPC010000009">
    <property type="protein sequence ID" value="MBU8867592.1"/>
    <property type="molecule type" value="Genomic_DNA"/>
</dbReference>
<dbReference type="Pfam" id="PF13692">
    <property type="entry name" value="Glyco_trans_1_4"/>
    <property type="match status" value="1"/>
</dbReference>
<dbReference type="InterPro" id="IPR021466">
    <property type="entry name" value="Put_rhamnosyl_transferase"/>
</dbReference>
<evidence type="ECO:0000313" key="3">
    <source>
        <dbReference type="Proteomes" id="UP000824166"/>
    </source>
</evidence>
<evidence type="ECO:0000313" key="2">
    <source>
        <dbReference type="EMBL" id="MBU8867592.1"/>
    </source>
</evidence>
<accession>A0ABS6IAY9</accession>
<dbReference type="Proteomes" id="UP000824166">
    <property type="component" value="Unassembled WGS sequence"/>
</dbReference>
<organism evidence="2 3">
    <name type="scientific">Paenarthrobacter aromaticivorans</name>
    <dbReference type="NCBI Taxonomy" id="2849150"/>
    <lineage>
        <taxon>Bacteria</taxon>
        <taxon>Bacillati</taxon>
        <taxon>Actinomycetota</taxon>
        <taxon>Actinomycetes</taxon>
        <taxon>Micrococcales</taxon>
        <taxon>Micrococcaceae</taxon>
        <taxon>Paenarthrobacter</taxon>
    </lineage>
</organism>
<sequence>METIVYLSGTRWDSLSGTDKMLATSLAKTHHILWVDHPVPLTSYEDVRRHLVRSLRGVGEDVATNISRLRIPALPGVSKPMVRRSTDVLVRRCVGAALDRSARRIAGIVNSSPIMLFPSRRPEGTRLLHVTDDWLAGTNLMGFTSSHLIRVLEENIRSADAISAVSEELAAKISRFSGRPVEVLPNGCTPATTPSGSSRSPVVALVGQLNNRLDLDALESVAATEVPLLIIGPRADGDPVVRSRLDALLSRPNVDWRGLVAQEDVALLLQSVSVGITPYADTEFNRSSFPLKTLEYLAAGLRVVATDLPSTRWIDSPAIAAARTPTEFSQLVLKALREPMTRELRKDMDATARQHSWDSRGAKIRGLLSAPTVEGLADDVRPTVDHALLTRFNLPSKGFESLVRAKDGWLHNRVELFERYCLPSVRAQTRKGFHWIVYFDPESPKWLLDRIQDLSADGLFTPIFRAEVSADELLSDIEEVTGRQTQNLLTTNVDNDDGLAADFVAQVQDVQCSELPSAIYLSSGLIKGDASVYLRHDDRNAFCSVRSSWSAPVTCWSAWHNQLSEIMATEEIGGPPAWLQVVHGLNVSNRIRGRLVAADPFADRFPGLLDDVATVRMLELVRDALFEGPVRLLRDGLRSAIKAATIRLLGRSGIDRVKVFLGQSRREIE</sequence>
<gene>
    <name evidence="2" type="ORF">KSW38_14980</name>
</gene>
<dbReference type="GO" id="GO:0016757">
    <property type="term" value="F:glycosyltransferase activity"/>
    <property type="evidence" value="ECO:0007669"/>
    <property type="project" value="UniProtKB-KW"/>
</dbReference>
<proteinExistence type="predicted"/>
<comment type="caution">
    <text evidence="2">The sequence shown here is derived from an EMBL/GenBank/DDBJ whole genome shotgun (WGS) entry which is preliminary data.</text>
</comment>
<dbReference type="Pfam" id="PF11316">
    <property type="entry name" value="Rhamno_transf"/>
    <property type="match status" value="1"/>
</dbReference>
<dbReference type="PANTHER" id="PTHR46401:SF2">
    <property type="entry name" value="GLYCOSYLTRANSFERASE WBBK-RELATED"/>
    <property type="match status" value="1"/>
</dbReference>
<evidence type="ECO:0000256" key="1">
    <source>
        <dbReference type="ARBA" id="ARBA00022679"/>
    </source>
</evidence>
<name>A0ABS6IAY9_9MICC</name>
<dbReference type="RefSeq" id="WP_216925718.1">
    <property type="nucleotide sequence ID" value="NZ_JAHOPC010000009.1"/>
</dbReference>
<reference evidence="2 3" key="1">
    <citation type="submission" date="2021-06" db="EMBL/GenBank/DDBJ databases">
        <authorList>
            <person name="Jeong J.W."/>
        </authorList>
    </citation>
    <scope>NUCLEOTIDE SEQUENCE [LARGE SCALE GENOMIC DNA]</scope>
    <source>
        <strain evidence="2 3">MMS21-TAE1-1</strain>
    </source>
</reference>